<sequence>MKINDLGFDNLNSCCKPLERPSKELVRQLDILAVERRPEACLGCGMEHDCSVHGCAVINKAADLLRGDVK</sequence>
<dbReference type="AlphaFoldDB" id="A0A943DBR1"/>
<dbReference type="Proteomes" id="UP000759273">
    <property type="component" value="Unassembled WGS sequence"/>
</dbReference>
<comment type="caution">
    <text evidence="1">The sequence shown here is derived from an EMBL/GenBank/DDBJ whole genome shotgun (WGS) entry which is preliminary data.</text>
</comment>
<proteinExistence type="predicted"/>
<accession>A0A943DBR1</accession>
<dbReference type="EMBL" id="JAGZGG010000003">
    <property type="protein sequence ID" value="MBS5331332.1"/>
    <property type="molecule type" value="Genomic_DNA"/>
</dbReference>
<organism evidence="1 2">
    <name type="scientific">Subdoligranulum variabile</name>
    <dbReference type="NCBI Taxonomy" id="214851"/>
    <lineage>
        <taxon>Bacteria</taxon>
        <taxon>Bacillati</taxon>
        <taxon>Bacillota</taxon>
        <taxon>Clostridia</taxon>
        <taxon>Eubacteriales</taxon>
        <taxon>Oscillospiraceae</taxon>
        <taxon>Subdoligranulum</taxon>
    </lineage>
</organism>
<name>A0A943DBR1_9FIRM</name>
<gene>
    <name evidence="1" type="ORF">KHY36_02230</name>
</gene>
<protein>
    <submittedName>
        <fullName evidence="1">Uncharacterized protein</fullName>
    </submittedName>
</protein>
<evidence type="ECO:0000313" key="2">
    <source>
        <dbReference type="Proteomes" id="UP000759273"/>
    </source>
</evidence>
<reference evidence="1" key="1">
    <citation type="submission" date="2021-02" db="EMBL/GenBank/DDBJ databases">
        <title>Infant gut strain persistence is associated with maternal origin, phylogeny, and functional potential including surface adhesion and iron acquisition.</title>
        <authorList>
            <person name="Lou Y.C."/>
        </authorList>
    </citation>
    <scope>NUCLEOTIDE SEQUENCE</scope>
    <source>
        <strain evidence="1">L3_101_000M1_dasL3_101_000M1_concoct_87</strain>
    </source>
</reference>
<evidence type="ECO:0000313" key="1">
    <source>
        <dbReference type="EMBL" id="MBS5331332.1"/>
    </source>
</evidence>